<reference evidence="2 3" key="1">
    <citation type="submission" date="2018-11" db="EMBL/GenBank/DDBJ databases">
        <title>Sequencing the genomes of 1000 actinobacteria strains.</title>
        <authorList>
            <person name="Klenk H.-P."/>
        </authorList>
    </citation>
    <scope>NUCLEOTIDE SEQUENCE [LARGE SCALE GENOMIC DNA]</scope>
    <source>
        <strain evidence="2 3">DSM 43634</strain>
    </source>
</reference>
<evidence type="ECO:0000313" key="2">
    <source>
        <dbReference type="EMBL" id="ROP30695.1"/>
    </source>
</evidence>
<gene>
    <name evidence="2" type="ORF">EDD30_3555</name>
</gene>
<dbReference type="RefSeq" id="WP_280526151.1">
    <property type="nucleotide sequence ID" value="NZ_RJKL01000001.1"/>
</dbReference>
<sequence>MAKHDTTGDGHKKGIDPSRITKPKDDRGKHSGGDQGGKGGKK</sequence>
<evidence type="ECO:0000313" key="3">
    <source>
        <dbReference type="Proteomes" id="UP000271683"/>
    </source>
</evidence>
<name>A0A3N1GKD9_9ACTN</name>
<accession>A0A3N1GKD9</accession>
<feature type="region of interest" description="Disordered" evidence="1">
    <location>
        <begin position="1"/>
        <end position="42"/>
    </location>
</feature>
<feature type="compositionally biased region" description="Gly residues" evidence="1">
    <location>
        <begin position="33"/>
        <end position="42"/>
    </location>
</feature>
<organism evidence="2 3">
    <name type="scientific">Couchioplanes caeruleus</name>
    <dbReference type="NCBI Taxonomy" id="56438"/>
    <lineage>
        <taxon>Bacteria</taxon>
        <taxon>Bacillati</taxon>
        <taxon>Actinomycetota</taxon>
        <taxon>Actinomycetes</taxon>
        <taxon>Micromonosporales</taxon>
        <taxon>Micromonosporaceae</taxon>
        <taxon>Couchioplanes</taxon>
    </lineage>
</organism>
<feature type="compositionally biased region" description="Basic and acidic residues" evidence="1">
    <location>
        <begin position="1"/>
        <end position="16"/>
    </location>
</feature>
<dbReference type="EMBL" id="RJKL01000001">
    <property type="protein sequence ID" value="ROP30695.1"/>
    <property type="molecule type" value="Genomic_DNA"/>
</dbReference>
<dbReference type="Proteomes" id="UP000271683">
    <property type="component" value="Unassembled WGS sequence"/>
</dbReference>
<feature type="compositionally biased region" description="Basic and acidic residues" evidence="1">
    <location>
        <begin position="22"/>
        <end position="32"/>
    </location>
</feature>
<comment type="caution">
    <text evidence="2">The sequence shown here is derived from an EMBL/GenBank/DDBJ whole genome shotgun (WGS) entry which is preliminary data.</text>
</comment>
<proteinExistence type="predicted"/>
<evidence type="ECO:0000256" key="1">
    <source>
        <dbReference type="SAM" id="MobiDB-lite"/>
    </source>
</evidence>
<protein>
    <submittedName>
        <fullName evidence="2">Uncharacterized protein</fullName>
    </submittedName>
</protein>
<dbReference type="AlphaFoldDB" id="A0A3N1GKD9"/>